<evidence type="ECO:0000313" key="1">
    <source>
        <dbReference type="EMBL" id="KNC46847.1"/>
    </source>
</evidence>
<accession>A0A0L0D3D2</accession>
<evidence type="ECO:0000313" key="2">
    <source>
        <dbReference type="Proteomes" id="UP000054408"/>
    </source>
</evidence>
<dbReference type="Gene3D" id="3.90.70.130">
    <property type="match status" value="1"/>
</dbReference>
<reference evidence="1 2" key="1">
    <citation type="submission" date="2010-05" db="EMBL/GenBank/DDBJ databases">
        <title>The Genome Sequence of Thecamonas trahens ATCC 50062.</title>
        <authorList>
            <consortium name="The Broad Institute Genome Sequencing Platform"/>
            <person name="Russ C."/>
            <person name="Cuomo C."/>
            <person name="Shea T."/>
            <person name="Young S.K."/>
            <person name="Zeng Q."/>
            <person name="Koehrsen M."/>
            <person name="Haas B."/>
            <person name="Borodovsky M."/>
            <person name="Guigo R."/>
            <person name="Alvarado L."/>
            <person name="Berlin A."/>
            <person name="Bochicchio J."/>
            <person name="Borenstein D."/>
            <person name="Chapman S."/>
            <person name="Chen Z."/>
            <person name="Freedman E."/>
            <person name="Gellesch M."/>
            <person name="Goldberg J."/>
            <person name="Griggs A."/>
            <person name="Gujja S."/>
            <person name="Heilman E."/>
            <person name="Heiman D."/>
            <person name="Hepburn T."/>
            <person name="Howarth C."/>
            <person name="Jen D."/>
            <person name="Larson L."/>
            <person name="Mehta T."/>
            <person name="Park D."/>
            <person name="Pearson M."/>
            <person name="Roberts A."/>
            <person name="Saif S."/>
            <person name="Shenoy N."/>
            <person name="Sisk P."/>
            <person name="Stolte C."/>
            <person name="Sykes S."/>
            <person name="Thomson T."/>
            <person name="Walk T."/>
            <person name="White J."/>
            <person name="Yandava C."/>
            <person name="Burger G."/>
            <person name="Gray M.W."/>
            <person name="Holland P.W.H."/>
            <person name="King N."/>
            <person name="Lang F.B.F."/>
            <person name="Roger A.J."/>
            <person name="Ruiz-Trillo I."/>
            <person name="Lander E."/>
            <person name="Nusbaum C."/>
        </authorList>
    </citation>
    <scope>NUCLEOTIDE SEQUENCE [LARGE SCALE GENOMIC DNA]</scope>
    <source>
        <strain evidence="1 2">ATCC 50062</strain>
    </source>
</reference>
<protein>
    <submittedName>
        <fullName evidence="1">Uncharacterized protein</fullName>
    </submittedName>
</protein>
<sequence>MTEENLAAVVALRENADRWMLDRPLPHGWDAPLDALLTRPQIMNIAAGEGFFIAASIAASHPTAQSLALAIEDATPPPPPVVADNSLYVAGDNMPGTEAGRDGDDETEWMATVTKFHAAWYHCDEEDDSGWGCGFRVVQMLAHAASGPHAVPSIADIVAACNASPRAEPVVWGEWLAVDALAGYLGAAHGLLECSMMSVDAIDKLDVLALRLQHHLSAHNTMAVFEGTGQIFCVAGVRSRLARREVLIVDPHGPPSAATRTESGVLVDFAFHGGIGWIELRELLLNTARVEAASAFGGDLPPDNELLRLIGGWRVLFLSKTP</sequence>
<name>A0A0L0D3D2_THETB</name>
<proteinExistence type="predicted"/>
<dbReference type="RefSeq" id="XP_013760120.1">
    <property type="nucleotide sequence ID" value="XM_013904666.1"/>
</dbReference>
<dbReference type="AlphaFoldDB" id="A0A0L0D3D2"/>
<dbReference type="OrthoDB" id="288987at2759"/>
<gene>
    <name evidence="1" type="ORF">AMSG_03277</name>
</gene>
<keyword evidence="2" id="KW-1185">Reference proteome</keyword>
<dbReference type="EMBL" id="GL349444">
    <property type="protein sequence ID" value="KNC46847.1"/>
    <property type="molecule type" value="Genomic_DNA"/>
</dbReference>
<dbReference type="Proteomes" id="UP000054408">
    <property type="component" value="Unassembled WGS sequence"/>
</dbReference>
<dbReference type="GeneID" id="25562890"/>
<organism evidence="1 2">
    <name type="scientific">Thecamonas trahens ATCC 50062</name>
    <dbReference type="NCBI Taxonomy" id="461836"/>
    <lineage>
        <taxon>Eukaryota</taxon>
        <taxon>Apusozoa</taxon>
        <taxon>Apusomonadida</taxon>
        <taxon>Apusomonadidae</taxon>
        <taxon>Thecamonas</taxon>
    </lineage>
</organism>